<feature type="domain" description="AMP-dependent synthetase/ligase" evidence="1">
    <location>
        <begin position="22"/>
        <end position="362"/>
    </location>
</feature>
<dbReference type="InterPro" id="IPR017529">
    <property type="entry name" value="AcylCoA_ligase_PEP_1"/>
</dbReference>
<dbReference type="PROSITE" id="PS00455">
    <property type="entry name" value="AMP_BINDING"/>
    <property type="match status" value="1"/>
</dbReference>
<protein>
    <submittedName>
        <fullName evidence="3">Acyl-CoA ligase (AMP-forming) (Exosortase A-associated)</fullName>
    </submittedName>
</protein>
<dbReference type="Pfam" id="PF00501">
    <property type="entry name" value="AMP-binding"/>
    <property type="match status" value="1"/>
</dbReference>
<dbReference type="InterPro" id="IPR020845">
    <property type="entry name" value="AMP-binding_CS"/>
</dbReference>
<proteinExistence type="predicted"/>
<gene>
    <name evidence="3" type="ORF">JN10_1825</name>
</gene>
<keyword evidence="3" id="KW-0436">Ligase</keyword>
<keyword evidence="4" id="KW-1185">Reference proteome</keyword>
<accession>A0A562UX09</accession>
<dbReference type="Gene3D" id="3.30.300.30">
    <property type="match status" value="1"/>
</dbReference>
<reference evidence="3 4" key="1">
    <citation type="submission" date="2019-07" db="EMBL/GenBank/DDBJ databases">
        <title>Genomic Encyclopedia of Archaeal and Bacterial Type Strains, Phase II (KMG-II): from individual species to whole genera.</title>
        <authorList>
            <person name="Goeker M."/>
        </authorList>
    </citation>
    <scope>NUCLEOTIDE SEQUENCE [LARGE SCALE GENOMIC DNA]</scope>
    <source>
        <strain evidence="3 4">ATCC BAA-2084</strain>
    </source>
</reference>
<dbReference type="InterPro" id="IPR045851">
    <property type="entry name" value="AMP-bd_C_sf"/>
</dbReference>
<evidence type="ECO:0000259" key="2">
    <source>
        <dbReference type="Pfam" id="PF13193"/>
    </source>
</evidence>
<dbReference type="PANTHER" id="PTHR43767">
    <property type="entry name" value="LONG-CHAIN-FATTY-ACID--COA LIGASE"/>
    <property type="match status" value="1"/>
</dbReference>
<feature type="domain" description="AMP-binding enzyme C-terminal" evidence="2">
    <location>
        <begin position="421"/>
        <end position="496"/>
    </location>
</feature>
<dbReference type="InterPro" id="IPR025110">
    <property type="entry name" value="AMP-bd_C"/>
</dbReference>
<dbReference type="InterPro" id="IPR050237">
    <property type="entry name" value="ATP-dep_AMP-bd_enzyme"/>
</dbReference>
<dbReference type="RefSeq" id="WP_067599419.1">
    <property type="nucleotide sequence ID" value="NZ_CP015963.1"/>
</dbReference>
<comment type="caution">
    <text evidence="3">The sequence shown here is derived from an EMBL/GenBank/DDBJ whole genome shotgun (WGS) entry which is preliminary data.</text>
</comment>
<evidence type="ECO:0000259" key="1">
    <source>
        <dbReference type="Pfam" id="PF00501"/>
    </source>
</evidence>
<evidence type="ECO:0000313" key="4">
    <source>
        <dbReference type="Proteomes" id="UP000320547"/>
    </source>
</evidence>
<dbReference type="GO" id="GO:0016877">
    <property type="term" value="F:ligase activity, forming carbon-sulfur bonds"/>
    <property type="evidence" value="ECO:0007669"/>
    <property type="project" value="UniProtKB-ARBA"/>
</dbReference>
<dbReference type="STRING" id="476157.GCA_001663155_01531"/>
<evidence type="ECO:0000313" key="3">
    <source>
        <dbReference type="EMBL" id="TWJ10165.1"/>
    </source>
</evidence>
<dbReference type="InterPro" id="IPR000873">
    <property type="entry name" value="AMP-dep_synth/lig_dom"/>
</dbReference>
<dbReference type="SUPFAM" id="SSF56801">
    <property type="entry name" value="Acetyl-CoA synthetase-like"/>
    <property type="match status" value="1"/>
</dbReference>
<sequence length="508" mass="54676">MNTALDPVPRPLDHLAEHGADEDPALILKSEKLSFADLRERVARLAAWLAQELPEKGARVATWAAKGELTCLMPLAAARAGLVHVPINPLLKHAQAAHILSDSGAAMLIGTQARLKSLEEGDVPPACRLINEQDALDAATTLGGQLPPSDSDPDDLTAILYTSGSTGRPKGVMLSHANLWLGAVSVADYLGMGPDDVTLAVLPLSFDYGQNQLLSTWCAGGAVAPLDYLFPKDVMKACAKHQVTTLAAVPPLWVQLAELEWGEDAVTPMRRLTNSGGALTTDLVRELRETFPDARLFPMYGLTEAFRSTFLYPDLVDTHPTSMGKAIPFAEILVINDAGELAKPGEEGELVHCGPLVAQGYWQDAARTAERFKPAPDMSSYGGTAVWSGDRVKRDAEGLLYFVGRRDAMIKSQGNRISPQEVEEAALATGLVAEAVALGIADERLGQAVHLVARAEPRAVDAEEQLPKLLAKELPNFMQPQVIHWRDAMPLNPNGKIDRTALKQELSS</sequence>
<name>A0A562UX09_9SPHN</name>
<dbReference type="Gene3D" id="3.40.50.12780">
    <property type="entry name" value="N-terminal domain of ligase-like"/>
    <property type="match status" value="1"/>
</dbReference>
<dbReference type="PANTHER" id="PTHR43767:SF10">
    <property type="entry name" value="SURFACTIN SYNTHASE SUBUNIT 1"/>
    <property type="match status" value="1"/>
</dbReference>
<dbReference type="Pfam" id="PF13193">
    <property type="entry name" value="AMP-binding_C"/>
    <property type="match status" value="1"/>
</dbReference>
<dbReference type="OrthoDB" id="9803968at2"/>
<dbReference type="InterPro" id="IPR042099">
    <property type="entry name" value="ANL_N_sf"/>
</dbReference>
<dbReference type="AlphaFoldDB" id="A0A562UX09"/>
<dbReference type="NCBIfam" id="TIGR03098">
    <property type="entry name" value="ligase_PEP_1"/>
    <property type="match status" value="1"/>
</dbReference>
<dbReference type="Proteomes" id="UP000320547">
    <property type="component" value="Unassembled WGS sequence"/>
</dbReference>
<organism evidence="3 4">
    <name type="scientific">Altererythrobacter ishigakiensis</name>
    <dbReference type="NCBI Taxonomy" id="476157"/>
    <lineage>
        <taxon>Bacteria</taxon>
        <taxon>Pseudomonadati</taxon>
        <taxon>Pseudomonadota</taxon>
        <taxon>Alphaproteobacteria</taxon>
        <taxon>Sphingomonadales</taxon>
        <taxon>Erythrobacteraceae</taxon>
        <taxon>Altererythrobacter</taxon>
    </lineage>
</organism>
<dbReference type="EMBL" id="VLLK01000001">
    <property type="protein sequence ID" value="TWJ10165.1"/>
    <property type="molecule type" value="Genomic_DNA"/>
</dbReference>